<dbReference type="AlphaFoldDB" id="A0A8X6GDR9"/>
<keyword evidence="1" id="KW-0732">Signal</keyword>
<protein>
    <recommendedName>
        <fullName evidence="4">Secreted protein</fullName>
    </recommendedName>
</protein>
<organism evidence="2 3">
    <name type="scientific">Trichonephila clavata</name>
    <name type="common">Joro spider</name>
    <name type="synonym">Nephila clavata</name>
    <dbReference type="NCBI Taxonomy" id="2740835"/>
    <lineage>
        <taxon>Eukaryota</taxon>
        <taxon>Metazoa</taxon>
        <taxon>Ecdysozoa</taxon>
        <taxon>Arthropoda</taxon>
        <taxon>Chelicerata</taxon>
        <taxon>Arachnida</taxon>
        <taxon>Araneae</taxon>
        <taxon>Araneomorphae</taxon>
        <taxon>Entelegynae</taxon>
        <taxon>Araneoidea</taxon>
        <taxon>Nephilidae</taxon>
        <taxon>Trichonephila</taxon>
    </lineage>
</organism>
<proteinExistence type="predicted"/>
<comment type="caution">
    <text evidence="2">The sequence shown here is derived from an EMBL/GenBank/DDBJ whole genome shotgun (WGS) entry which is preliminary data.</text>
</comment>
<feature type="chain" id="PRO_5036496662" description="Secreted protein" evidence="1">
    <location>
        <begin position="20"/>
        <end position="91"/>
    </location>
</feature>
<feature type="signal peptide" evidence="1">
    <location>
        <begin position="1"/>
        <end position="19"/>
    </location>
</feature>
<evidence type="ECO:0000256" key="1">
    <source>
        <dbReference type="SAM" id="SignalP"/>
    </source>
</evidence>
<dbReference type="EMBL" id="BMAO01005217">
    <property type="protein sequence ID" value="GFQ99914.1"/>
    <property type="molecule type" value="Genomic_DNA"/>
</dbReference>
<keyword evidence="3" id="KW-1185">Reference proteome</keyword>
<dbReference type="Proteomes" id="UP000887116">
    <property type="component" value="Unassembled WGS sequence"/>
</dbReference>
<evidence type="ECO:0000313" key="3">
    <source>
        <dbReference type="Proteomes" id="UP000887116"/>
    </source>
</evidence>
<reference evidence="2" key="1">
    <citation type="submission" date="2020-07" db="EMBL/GenBank/DDBJ databases">
        <title>Multicomponent nature underlies the extraordinary mechanical properties of spider dragline silk.</title>
        <authorList>
            <person name="Kono N."/>
            <person name="Nakamura H."/>
            <person name="Mori M."/>
            <person name="Yoshida Y."/>
            <person name="Ohtoshi R."/>
            <person name="Malay A.D."/>
            <person name="Moran D.A.P."/>
            <person name="Tomita M."/>
            <person name="Numata K."/>
            <person name="Arakawa K."/>
        </authorList>
    </citation>
    <scope>NUCLEOTIDE SEQUENCE</scope>
</reference>
<accession>A0A8X6GDR9</accession>
<evidence type="ECO:0000313" key="2">
    <source>
        <dbReference type="EMBL" id="GFQ99914.1"/>
    </source>
</evidence>
<evidence type="ECO:0008006" key="4">
    <source>
        <dbReference type="Google" id="ProtNLM"/>
    </source>
</evidence>
<sequence>MSLHLSRVLGVPLRMWVLACFTCRASYVRPAPQLCDTPKTACTIRAQVTPNYSNDVLDEGNPCLKMTPCPDLLHCALGRALRTKTVPRPPG</sequence>
<name>A0A8X6GDR9_TRICU</name>
<gene>
    <name evidence="2" type="ORF">TNCT_630921</name>
</gene>